<keyword evidence="2" id="KW-0489">Methyltransferase</keyword>
<feature type="compositionally biased region" description="Basic and acidic residues" evidence="1">
    <location>
        <begin position="447"/>
        <end position="458"/>
    </location>
</feature>
<dbReference type="AlphaFoldDB" id="A0A0F7UQX9"/>
<feature type="region of interest" description="Disordered" evidence="1">
    <location>
        <begin position="560"/>
        <end position="604"/>
    </location>
</feature>
<feature type="region of interest" description="Disordered" evidence="1">
    <location>
        <begin position="395"/>
        <end position="529"/>
    </location>
</feature>
<feature type="region of interest" description="Disordered" evidence="1">
    <location>
        <begin position="92"/>
        <end position="152"/>
    </location>
</feature>
<evidence type="ECO:0000313" key="2">
    <source>
        <dbReference type="EMBL" id="CEL71421.1"/>
    </source>
</evidence>
<reference evidence="2" key="1">
    <citation type="journal article" date="2015" name="PLoS ONE">
        <title>Comprehensive Evaluation of Toxoplasma gondii VEG and Neospora caninum LIV Genomes with Tachyzoite Stage Transcriptome and Proteome Defines Novel Transcript Features.</title>
        <authorList>
            <person name="Ramaprasad A."/>
            <person name="Mourier T."/>
            <person name="Naeem R."/>
            <person name="Malas T.B."/>
            <person name="Moussa E."/>
            <person name="Panigrahi A."/>
            <person name="Vermont S.J."/>
            <person name="Otto T.D."/>
            <person name="Wastling J."/>
            <person name="Pain A."/>
        </authorList>
    </citation>
    <scope>NUCLEOTIDE SEQUENCE</scope>
    <source>
        <strain evidence="2">VEG</strain>
    </source>
</reference>
<dbReference type="EMBL" id="LN714489">
    <property type="protein sequence ID" value="CEL71421.1"/>
    <property type="molecule type" value="Genomic_DNA"/>
</dbReference>
<feature type="compositionally biased region" description="Basic and acidic residues" evidence="1">
    <location>
        <begin position="514"/>
        <end position="528"/>
    </location>
</feature>
<feature type="compositionally biased region" description="Basic and acidic residues" evidence="1">
    <location>
        <begin position="112"/>
        <end position="126"/>
    </location>
</feature>
<feature type="compositionally biased region" description="Acidic residues" evidence="1">
    <location>
        <begin position="68"/>
        <end position="79"/>
    </location>
</feature>
<accession>A0A0F7UQX9</accession>
<proteinExistence type="predicted"/>
<feature type="compositionally biased region" description="Low complexity" evidence="1">
    <location>
        <begin position="560"/>
        <end position="570"/>
    </location>
</feature>
<evidence type="ECO:0000256" key="1">
    <source>
        <dbReference type="SAM" id="MobiDB-lite"/>
    </source>
</evidence>
<dbReference type="GO" id="GO:0008168">
    <property type="term" value="F:methyltransferase activity"/>
    <property type="evidence" value="ECO:0007669"/>
    <property type="project" value="UniProtKB-KW"/>
</dbReference>
<name>A0A0F7UQX9_TOXGV</name>
<feature type="compositionally biased region" description="Pro residues" evidence="1">
    <location>
        <begin position="474"/>
        <end position="483"/>
    </location>
</feature>
<feature type="region of interest" description="Disordered" evidence="1">
    <location>
        <begin position="180"/>
        <end position="231"/>
    </location>
</feature>
<feature type="region of interest" description="Disordered" evidence="1">
    <location>
        <begin position="1"/>
        <end position="79"/>
    </location>
</feature>
<keyword evidence="2" id="KW-0808">Transferase</keyword>
<sequence length="662" mass="69867">MSRPSPVSAAGDAAPGLPSIAPSEGETQGDATGDSNEGRESGEEQLIGEDEENRSRDTRRIAGRESPEDTSEGEGEADCFDVSFYSLPLSLRPEPALASPSSLQRGGRHSSNRREEEERKEREERKRRAVNRLSTGELQVKRGRYGSSVGSDVTAAASSVATLVALPSSSSRLLRAGTALQSSSSLSISHTPKCSSLPSSPCSSLCRFPRSSPPSPSSPSLPCCDSSSSADSSSLPCSSFSPSACASSGPSCSTLSGHSSVSVQPRRSAVLDCDSLSPGFSLSALADLFCSAGPPEPPPSFSSSFWGASSEPVGFYVRSRAERESMLAHLLRPRVSEARREKRKYRQPYEKDGLLRATLNGCTGRRVALVLTQGGAVEGRFVRCIDRREVARRPPPVPFFRQRMQTQTCAGSGETQRRRRETFRSPARSNPATSATATLASSSSLPSDRRATNGDARRLRSLSSASGRGASPPAAYPPLPGPPLLGCTSSGKCGGPADAHPPEWPRAPGSLLAQRREETGGRRDDPRLRRFQRRRAVSRIVLDDAVVYRHAAPVFASAAASVSSGASRQAQTRSALAERGGETAGNSLSARSESVGVAEPGGARRGDGGEVLASVCVKTTGVAFILGTEGSSVRGLEARVKKSYIDAVKNKVFDRSVRLGAC</sequence>
<feature type="compositionally biased region" description="Basic and acidic residues" evidence="1">
    <location>
        <begin position="53"/>
        <end position="67"/>
    </location>
</feature>
<feature type="compositionally biased region" description="Polar residues" evidence="1">
    <location>
        <begin position="25"/>
        <end position="35"/>
    </location>
</feature>
<gene>
    <name evidence="2" type="ORF">BN1205_014520</name>
</gene>
<organism evidence="2">
    <name type="scientific">Toxoplasma gondii (strain ATCC 50861 / VEG)</name>
    <dbReference type="NCBI Taxonomy" id="432359"/>
    <lineage>
        <taxon>Eukaryota</taxon>
        <taxon>Sar</taxon>
        <taxon>Alveolata</taxon>
        <taxon>Apicomplexa</taxon>
        <taxon>Conoidasida</taxon>
        <taxon>Coccidia</taxon>
        <taxon>Eucoccidiorida</taxon>
        <taxon>Eimeriorina</taxon>
        <taxon>Sarcocystidae</taxon>
        <taxon>Toxoplasma</taxon>
    </lineage>
</organism>
<feature type="compositionally biased region" description="Low complexity" evidence="1">
    <location>
        <begin position="182"/>
        <end position="210"/>
    </location>
</feature>
<protein>
    <submittedName>
        <fullName evidence="2">Arginine N-methyltransferase, putative</fullName>
    </submittedName>
</protein>
<dbReference type="GO" id="GO:0032259">
    <property type="term" value="P:methylation"/>
    <property type="evidence" value="ECO:0007669"/>
    <property type="project" value="UniProtKB-KW"/>
</dbReference>
<feature type="compositionally biased region" description="Low complexity" evidence="1">
    <location>
        <begin position="220"/>
        <end position="231"/>
    </location>
</feature>
<feature type="compositionally biased region" description="Low complexity" evidence="1">
    <location>
        <begin position="461"/>
        <end position="473"/>
    </location>
</feature>
<feature type="compositionally biased region" description="Polar residues" evidence="1">
    <location>
        <begin position="404"/>
        <end position="414"/>
    </location>
</feature>
<feature type="compositionally biased region" description="Low complexity" evidence="1">
    <location>
        <begin position="431"/>
        <end position="446"/>
    </location>
</feature>